<sequence>MKKKFPKIILLFFVFLSIFILTGCGNNEEKMLTRSFNQINNVKVMVGDSETTCNSNTVEQIFDILQNTKVKLDNYDQSSEPKFILIFEYKDGTSDIIRTTENGKFFYRYLTDTSWIGGINDKILPLINTQD</sequence>
<name>H5XWW7_9FIRM</name>
<organism evidence="1 2">
    <name type="scientific">Desulfosporosinus youngiae DSM 17734</name>
    <dbReference type="NCBI Taxonomy" id="768710"/>
    <lineage>
        <taxon>Bacteria</taxon>
        <taxon>Bacillati</taxon>
        <taxon>Bacillota</taxon>
        <taxon>Clostridia</taxon>
        <taxon>Eubacteriales</taxon>
        <taxon>Desulfitobacteriaceae</taxon>
        <taxon>Desulfosporosinus</taxon>
    </lineage>
</organism>
<protein>
    <recommendedName>
        <fullName evidence="3">Lipoprotein</fullName>
    </recommendedName>
</protein>
<gene>
    <name evidence="1" type="ORF">DesyoDRAFT_3781</name>
</gene>
<accession>H5XWW7</accession>
<evidence type="ECO:0000313" key="1">
    <source>
        <dbReference type="EMBL" id="EHQ90766.1"/>
    </source>
</evidence>
<dbReference type="AlphaFoldDB" id="H5XWW7"/>
<dbReference type="EMBL" id="CM001441">
    <property type="protein sequence ID" value="EHQ90766.1"/>
    <property type="molecule type" value="Genomic_DNA"/>
</dbReference>
<proteinExistence type="predicted"/>
<reference evidence="1 2" key="1">
    <citation type="submission" date="2011-11" db="EMBL/GenBank/DDBJ databases">
        <title>The Noncontiguous Finished genome of Desulfosporosinus youngiae DSM 17734.</title>
        <authorList>
            <consortium name="US DOE Joint Genome Institute (JGI-PGF)"/>
            <person name="Lucas S."/>
            <person name="Han J."/>
            <person name="Lapidus A."/>
            <person name="Cheng J.-F."/>
            <person name="Goodwin L."/>
            <person name="Pitluck S."/>
            <person name="Peters L."/>
            <person name="Ovchinnikova G."/>
            <person name="Lu M."/>
            <person name="Land M.L."/>
            <person name="Hauser L."/>
            <person name="Pester M."/>
            <person name="Spring S."/>
            <person name="Ollivier B."/>
            <person name="Rattei T."/>
            <person name="Klenk H.-P."/>
            <person name="Wagner M."/>
            <person name="Loy A."/>
            <person name="Woyke T.J."/>
        </authorList>
    </citation>
    <scope>NUCLEOTIDE SEQUENCE [LARGE SCALE GENOMIC DNA]</scope>
    <source>
        <strain evidence="1 2">DSM 17734</strain>
    </source>
</reference>
<dbReference type="PROSITE" id="PS51257">
    <property type="entry name" value="PROKAR_LIPOPROTEIN"/>
    <property type="match status" value="1"/>
</dbReference>
<keyword evidence="2" id="KW-1185">Reference proteome</keyword>
<dbReference type="Proteomes" id="UP000005104">
    <property type="component" value="Chromosome"/>
</dbReference>
<dbReference type="RefSeq" id="WP_007785335.1">
    <property type="nucleotide sequence ID" value="NZ_CM001441.1"/>
</dbReference>
<evidence type="ECO:0008006" key="3">
    <source>
        <dbReference type="Google" id="ProtNLM"/>
    </source>
</evidence>
<dbReference type="HOGENOM" id="CLU_1924223_0_0_9"/>
<evidence type="ECO:0000313" key="2">
    <source>
        <dbReference type="Proteomes" id="UP000005104"/>
    </source>
</evidence>